<keyword evidence="1" id="KW-0732">Signal</keyword>
<name>A0A0F9KB52_9ZZZZ</name>
<comment type="caution">
    <text evidence="4">The sequence shown here is derived from an EMBL/GenBank/DDBJ whole genome shotgun (WGS) entry which is preliminary data.</text>
</comment>
<dbReference type="SMART" id="SM00560">
    <property type="entry name" value="LamGL"/>
    <property type="match status" value="1"/>
</dbReference>
<dbReference type="EMBL" id="LAZR01015566">
    <property type="protein sequence ID" value="KKM08364.1"/>
    <property type="molecule type" value="Genomic_DNA"/>
</dbReference>
<dbReference type="InterPro" id="IPR006558">
    <property type="entry name" value="LamG-like"/>
</dbReference>
<dbReference type="InterPro" id="IPR013320">
    <property type="entry name" value="ConA-like_dom_sf"/>
</dbReference>
<protein>
    <recommendedName>
        <fullName evidence="3">LamG-like jellyroll fold domain-containing protein</fullName>
    </recommendedName>
</protein>
<dbReference type="Pfam" id="PF13385">
    <property type="entry name" value="Laminin_G_3"/>
    <property type="match status" value="1"/>
</dbReference>
<dbReference type="Gene3D" id="2.60.120.200">
    <property type="match status" value="1"/>
</dbReference>
<dbReference type="SUPFAM" id="SSF49899">
    <property type="entry name" value="Concanavalin A-like lectins/glucanases"/>
    <property type="match status" value="1"/>
</dbReference>
<gene>
    <name evidence="4" type="ORF">LCGC14_1724490</name>
</gene>
<reference evidence="4" key="1">
    <citation type="journal article" date="2015" name="Nature">
        <title>Complex archaea that bridge the gap between prokaryotes and eukaryotes.</title>
        <authorList>
            <person name="Spang A."/>
            <person name="Saw J.H."/>
            <person name="Jorgensen S.L."/>
            <person name="Zaremba-Niedzwiedzka K."/>
            <person name="Martijn J."/>
            <person name="Lind A.E."/>
            <person name="van Eijk R."/>
            <person name="Schleper C."/>
            <person name="Guy L."/>
            <person name="Ettema T.J."/>
        </authorList>
    </citation>
    <scope>NUCLEOTIDE SEQUENCE</scope>
</reference>
<evidence type="ECO:0000256" key="2">
    <source>
        <dbReference type="ARBA" id="ARBA00023157"/>
    </source>
</evidence>
<sequence length="297" mass="31313">MPGEWNATTTEVNYGSASALDDLAVSSAFSISLWLNADSVGESNTGRIANKRTSESAGGWFLFSDATASIGFITTTSGASVEAQQRGANSALPLNQWNQVILTYDDSGDRKGHIYVNGSEISYDTDTAASGTNGTDAGGNFFLGNNDIASRTFDGHMAHFAVWNRALTAGERVGLAAGFSPLFLTNGLVLYTPLRDSTFDYMGNTVTETVAPDFTTLEDPGKLIRPARTILGDETATASGYVPALAFGDHASEIPPRFDSGAGAPTHTALEGTAFWDTTNNVMYVNNDGSTAWTALN</sequence>
<feature type="domain" description="LamG-like jellyroll fold" evidence="3">
    <location>
        <begin position="27"/>
        <end position="170"/>
    </location>
</feature>
<proteinExistence type="predicted"/>
<evidence type="ECO:0000259" key="3">
    <source>
        <dbReference type="SMART" id="SM00560"/>
    </source>
</evidence>
<evidence type="ECO:0000256" key="1">
    <source>
        <dbReference type="ARBA" id="ARBA00022729"/>
    </source>
</evidence>
<organism evidence="4">
    <name type="scientific">marine sediment metagenome</name>
    <dbReference type="NCBI Taxonomy" id="412755"/>
    <lineage>
        <taxon>unclassified sequences</taxon>
        <taxon>metagenomes</taxon>
        <taxon>ecological metagenomes</taxon>
    </lineage>
</organism>
<keyword evidence="2" id="KW-1015">Disulfide bond</keyword>
<accession>A0A0F9KB52</accession>
<evidence type="ECO:0000313" key="4">
    <source>
        <dbReference type="EMBL" id="KKM08364.1"/>
    </source>
</evidence>
<dbReference type="AlphaFoldDB" id="A0A0F9KB52"/>